<organism evidence="2 3">
    <name type="scientific">Mycobacteroides franklinii</name>
    <dbReference type="NCBI Taxonomy" id="948102"/>
    <lineage>
        <taxon>Bacteria</taxon>
        <taxon>Bacillati</taxon>
        <taxon>Actinomycetota</taxon>
        <taxon>Actinomycetes</taxon>
        <taxon>Mycobacteriales</taxon>
        <taxon>Mycobacteriaceae</taxon>
        <taxon>Mycobacteroides</taxon>
    </lineage>
</organism>
<evidence type="ECO:0000313" key="3">
    <source>
        <dbReference type="Proteomes" id="UP000179616"/>
    </source>
</evidence>
<sequence length="141" mass="15156">MSGCSGNHQGTDRRSPETSTASVADIAKEATDFGGIVIPDGVTVLAARNDNGLDTRYQLALRTDQQGLTKLLTASGFVNPLTKTYVVTEKTIAGPPLDTSPSLLKTGDRIQRPDGKYVSRSVAVDERDATTRYVHLQLYTT</sequence>
<protein>
    <submittedName>
        <fullName evidence="2">Uncharacterized protein</fullName>
    </submittedName>
</protein>
<dbReference type="STRING" id="948102.BKG76_01165"/>
<gene>
    <name evidence="2" type="ORF">BKG76_01165</name>
</gene>
<evidence type="ECO:0000256" key="1">
    <source>
        <dbReference type="SAM" id="MobiDB-lite"/>
    </source>
</evidence>
<name>A0A1S1LEI7_9MYCO</name>
<evidence type="ECO:0000313" key="2">
    <source>
        <dbReference type="EMBL" id="OHU31352.1"/>
    </source>
</evidence>
<accession>A0A1S1LEI7</accession>
<reference evidence="2 3" key="1">
    <citation type="submission" date="2016-10" db="EMBL/GenBank/DDBJ databases">
        <title>Evaluation of Human, Veterinary and Environmental Mycobacterium chelonae Isolates by Core Genome Phylogenomic Analysis, Targeted Gene Comparison, and Anti-microbial Susceptibility Patterns: A Tale of Mistaken Identities.</title>
        <authorList>
            <person name="Fogelson S.B."/>
            <person name="Camus A.C."/>
            <person name="Lorenz W."/>
            <person name="Vasireddy R."/>
            <person name="Vasireddy S."/>
            <person name="Smith T."/>
            <person name="Brown-Elliott B.A."/>
            <person name="Wallace R.J.Jr."/>
            <person name="Hasan N.A."/>
            <person name="Reischl U."/>
            <person name="Sanchez S."/>
        </authorList>
    </citation>
    <scope>NUCLEOTIDE SEQUENCE [LARGE SCALE GENOMIC DNA]</scope>
    <source>
        <strain evidence="2 3">1559</strain>
    </source>
</reference>
<feature type="region of interest" description="Disordered" evidence="1">
    <location>
        <begin position="1"/>
        <end position="25"/>
    </location>
</feature>
<comment type="caution">
    <text evidence="2">The sequence shown here is derived from an EMBL/GenBank/DDBJ whole genome shotgun (WGS) entry which is preliminary data.</text>
</comment>
<dbReference type="EMBL" id="MLIK01000004">
    <property type="protein sequence ID" value="OHU31352.1"/>
    <property type="molecule type" value="Genomic_DNA"/>
</dbReference>
<dbReference type="Proteomes" id="UP000179616">
    <property type="component" value="Unassembled WGS sequence"/>
</dbReference>
<proteinExistence type="predicted"/>
<dbReference type="AlphaFoldDB" id="A0A1S1LEI7"/>